<dbReference type="EMBL" id="CAADEW010000103">
    <property type="protein sequence ID" value="VFJ60483.1"/>
    <property type="molecule type" value="Genomic_DNA"/>
</dbReference>
<organism evidence="2">
    <name type="scientific">Candidatus Kentrum sp. FW</name>
    <dbReference type="NCBI Taxonomy" id="2126338"/>
    <lineage>
        <taxon>Bacteria</taxon>
        <taxon>Pseudomonadati</taxon>
        <taxon>Pseudomonadota</taxon>
        <taxon>Gammaproteobacteria</taxon>
        <taxon>Candidatus Kentrum</taxon>
    </lineage>
</organism>
<sequence length="92" mass="10226">MMAGSVNNVMNPIDRPLILLPGEPVPGSKTQEVGQDRRRDTDDGTSKQTHLQGRIGKKFPVPDHRPAAQGKGRKAVGGERQDQHRHRRSENQ</sequence>
<dbReference type="AlphaFoldDB" id="A0A450T1X6"/>
<feature type="region of interest" description="Disordered" evidence="1">
    <location>
        <begin position="1"/>
        <end position="92"/>
    </location>
</feature>
<feature type="compositionally biased region" description="Polar residues" evidence="1">
    <location>
        <begin position="1"/>
        <end position="10"/>
    </location>
</feature>
<gene>
    <name evidence="2" type="ORF">BECKFW1821A_GA0114235_11034</name>
</gene>
<reference evidence="2" key="1">
    <citation type="submission" date="2019-02" db="EMBL/GenBank/DDBJ databases">
        <authorList>
            <person name="Gruber-Vodicka R. H."/>
            <person name="Seah K. B. B."/>
        </authorList>
    </citation>
    <scope>NUCLEOTIDE SEQUENCE</scope>
    <source>
        <strain evidence="2">BECK_BZ15</strain>
    </source>
</reference>
<feature type="compositionally biased region" description="Basic and acidic residues" evidence="1">
    <location>
        <begin position="34"/>
        <end position="45"/>
    </location>
</feature>
<accession>A0A450T1X6</accession>
<evidence type="ECO:0000313" key="2">
    <source>
        <dbReference type="EMBL" id="VFJ60483.1"/>
    </source>
</evidence>
<protein>
    <submittedName>
        <fullName evidence="2">Uncharacterized protein</fullName>
    </submittedName>
</protein>
<proteinExistence type="predicted"/>
<name>A0A450T1X6_9GAMM</name>
<evidence type="ECO:0000256" key="1">
    <source>
        <dbReference type="SAM" id="MobiDB-lite"/>
    </source>
</evidence>
<feature type="compositionally biased region" description="Basic residues" evidence="1">
    <location>
        <begin position="83"/>
        <end position="92"/>
    </location>
</feature>